<gene>
    <name evidence="1" type="ORF">UFOPK3099_02311</name>
</gene>
<reference evidence="1" key="1">
    <citation type="submission" date="2020-05" db="EMBL/GenBank/DDBJ databases">
        <authorList>
            <person name="Chiriac C."/>
            <person name="Salcher M."/>
            <person name="Ghai R."/>
            <person name="Kavagutti S V."/>
        </authorList>
    </citation>
    <scope>NUCLEOTIDE SEQUENCE</scope>
</reference>
<dbReference type="EMBL" id="CAFAAV010000221">
    <property type="protein sequence ID" value="CAB4833191.1"/>
    <property type="molecule type" value="Genomic_DNA"/>
</dbReference>
<proteinExistence type="predicted"/>
<accession>A0A6J7AJN9</accession>
<name>A0A6J7AJN9_9ZZZZ</name>
<organism evidence="1">
    <name type="scientific">freshwater metagenome</name>
    <dbReference type="NCBI Taxonomy" id="449393"/>
    <lineage>
        <taxon>unclassified sequences</taxon>
        <taxon>metagenomes</taxon>
        <taxon>ecological metagenomes</taxon>
    </lineage>
</organism>
<dbReference type="AlphaFoldDB" id="A0A6J7AJN9"/>
<evidence type="ECO:0000313" key="1">
    <source>
        <dbReference type="EMBL" id="CAB4833191.1"/>
    </source>
</evidence>
<sequence>MPRCLGASGFVRASTKIQFASLARVCQIFWPVITHSSPSSSAFVRKLARSLPASGSLYP</sequence>
<protein>
    <submittedName>
        <fullName evidence="1">Unannotated protein</fullName>
    </submittedName>
</protein>